<reference evidence="2" key="1">
    <citation type="journal article" date="2020" name="BMC Genomics">
        <title>Correction to: Identification and distribution of gene clusters required for synthesis of sphingolipid metabolism inhibitors in diverse species of the filamentous fungus Fusarium.</title>
        <authorList>
            <person name="Kim H.S."/>
            <person name="Lohmar J.M."/>
            <person name="Busman M."/>
            <person name="Brown D.W."/>
            <person name="Naumann T.A."/>
            <person name="Divon H.H."/>
            <person name="Lysoe E."/>
            <person name="Uhlig S."/>
            <person name="Proctor R.H."/>
        </authorList>
    </citation>
    <scope>NUCLEOTIDE SEQUENCE</scope>
    <source>
        <strain evidence="2">NRRL 22465</strain>
    </source>
</reference>
<dbReference type="EMBL" id="JABEYC010000642">
    <property type="protein sequence ID" value="KAF4975422.1"/>
    <property type="molecule type" value="Genomic_DNA"/>
</dbReference>
<organism evidence="2 3">
    <name type="scientific">Fusarium zealandicum</name>
    <dbReference type="NCBI Taxonomy" id="1053134"/>
    <lineage>
        <taxon>Eukaryota</taxon>
        <taxon>Fungi</taxon>
        <taxon>Dikarya</taxon>
        <taxon>Ascomycota</taxon>
        <taxon>Pezizomycotina</taxon>
        <taxon>Sordariomycetes</taxon>
        <taxon>Hypocreomycetidae</taxon>
        <taxon>Hypocreales</taxon>
        <taxon>Nectriaceae</taxon>
        <taxon>Fusarium</taxon>
        <taxon>Fusarium staphyleae species complex</taxon>
    </lineage>
</organism>
<proteinExistence type="predicted"/>
<keyword evidence="3" id="KW-1185">Reference proteome</keyword>
<accession>A0A8H4UF58</accession>
<feature type="non-terminal residue" evidence="2">
    <location>
        <position position="44"/>
    </location>
</feature>
<evidence type="ECO:0000256" key="1">
    <source>
        <dbReference type="SAM" id="SignalP"/>
    </source>
</evidence>
<gene>
    <name evidence="2" type="ORF">FZEAL_7770</name>
</gene>
<keyword evidence="1" id="KW-0732">Signal</keyword>
<evidence type="ECO:0000313" key="2">
    <source>
        <dbReference type="EMBL" id="KAF4975422.1"/>
    </source>
</evidence>
<feature type="chain" id="PRO_5034316820" evidence="1">
    <location>
        <begin position="20"/>
        <end position="44"/>
    </location>
</feature>
<dbReference type="OrthoDB" id="2336871at2759"/>
<evidence type="ECO:0000313" key="3">
    <source>
        <dbReference type="Proteomes" id="UP000635477"/>
    </source>
</evidence>
<comment type="caution">
    <text evidence="2">The sequence shown here is derived from an EMBL/GenBank/DDBJ whole genome shotgun (WGS) entry which is preliminary data.</text>
</comment>
<protein>
    <submittedName>
        <fullName evidence="2">Uncharacterized protein</fullName>
    </submittedName>
</protein>
<feature type="signal peptide" evidence="1">
    <location>
        <begin position="1"/>
        <end position="19"/>
    </location>
</feature>
<reference evidence="2" key="2">
    <citation type="submission" date="2020-05" db="EMBL/GenBank/DDBJ databases">
        <authorList>
            <person name="Kim H.-S."/>
            <person name="Proctor R.H."/>
            <person name="Brown D.W."/>
        </authorList>
    </citation>
    <scope>NUCLEOTIDE SEQUENCE</scope>
    <source>
        <strain evidence="2">NRRL 22465</strain>
    </source>
</reference>
<sequence length="44" mass="4483">MQIKGVIIALLGITAISDAAAVQRRHPLARALQRRQFGGGGGGG</sequence>
<dbReference type="Proteomes" id="UP000635477">
    <property type="component" value="Unassembled WGS sequence"/>
</dbReference>
<dbReference type="AlphaFoldDB" id="A0A8H4UF58"/>
<name>A0A8H4UF58_9HYPO</name>